<evidence type="ECO:0000313" key="2">
    <source>
        <dbReference type="EMBL" id="KAJ8871251.1"/>
    </source>
</evidence>
<feature type="region of interest" description="Disordered" evidence="1">
    <location>
        <begin position="315"/>
        <end position="340"/>
    </location>
</feature>
<gene>
    <name evidence="2" type="ORF">PR048_027557</name>
</gene>
<protein>
    <submittedName>
        <fullName evidence="2">Uncharacterized protein</fullName>
    </submittedName>
</protein>
<sequence>MCAHTFRCVSGPCHDGLSVPGDLVVGSRFRLDEEGPLIEGFPNKAVDSVVPLQSQHTLVHAAVRTNYSLRLVLSLRLLRNGLFSGTDHMAAVKLLIYPLALVLNGFRAIRVNTNEKLERAAVKGIAYLEQTASCAGACSVVFRQREISPQLRGQLMNTTWTKIELSKTHSAWDKNGVLGFSVEVLYHIFITTCQPYYLKGQLMNTTWTKTKLSKTHSAWDKNGVPGFSVEGEGEEVTFPSSGYTPVYSHPSEHTPRDLMGGGVGVFKCHDFVTHGSVDLPSVPGGGTSAPPEPEMEPEEDGNGKVRGWFGEGWGTVGGGKGRIHPSPEMKSGQRSARNTNTLPERDVGWERGRKRWRVTAPVFARSAVSRDRTHDLQNASQTRYCTSKHAHFNRRQREACPLEVAELTLKAARAGIKYTAPPSCSTNQINFPLKGRFIRNRGVFIYSWEDSSDSQPMAENITIYGDRRSGHQFPLGDYKYALNFRPLDQDVGNNVTKRHVFGGARTISSWLPSLSSAVLRSHDESLKHQSAAHFFARPCCCCTRAVMGRPSQWKSASCVLVETAMARVELLQGKLVLAHSCTFSVHAAGASNLRAAYRDFSFRRVEISIVSLRHLPPPSGHSSFERPLLTLLKTPSVRSFRIEVERAWQLLVARLGAGAIKANPRVLSISPNTLHPRPQRGHNTPRANTAVQTSPAGALVYEGPNAARPTGALLGVYLPFGCRVGVVGRDLLDSGSAGRRSGDHDLVVLLAGISSVPREQDGHEPPSSRPYILLHLASRPSSAGDCFNNSRAGSSWSRRPWRSIIDCQPWLLLKGECHRARWNTAPACLRVYTPINTWRRVARTSRCLEMCIAEEFNEHSSDFGRRQQPQGPKGGWAVRLLTSRRGEPGSVPGRVAPGVSQAGTVTDDTAGWRVFSGSSRFPPLAFRCCSILTAHFTLTRSQELVVKSHLNLPTQLNIQQPHD</sequence>
<feature type="region of interest" description="Disordered" evidence="1">
    <location>
        <begin position="277"/>
        <end position="302"/>
    </location>
</feature>
<evidence type="ECO:0000256" key="1">
    <source>
        <dbReference type="SAM" id="MobiDB-lite"/>
    </source>
</evidence>
<keyword evidence="3" id="KW-1185">Reference proteome</keyword>
<dbReference type="Proteomes" id="UP001159363">
    <property type="component" value="Chromosome 11"/>
</dbReference>
<evidence type="ECO:0000313" key="3">
    <source>
        <dbReference type="Proteomes" id="UP001159363"/>
    </source>
</evidence>
<organism evidence="2 3">
    <name type="scientific">Dryococelus australis</name>
    <dbReference type="NCBI Taxonomy" id="614101"/>
    <lineage>
        <taxon>Eukaryota</taxon>
        <taxon>Metazoa</taxon>
        <taxon>Ecdysozoa</taxon>
        <taxon>Arthropoda</taxon>
        <taxon>Hexapoda</taxon>
        <taxon>Insecta</taxon>
        <taxon>Pterygota</taxon>
        <taxon>Neoptera</taxon>
        <taxon>Polyneoptera</taxon>
        <taxon>Phasmatodea</taxon>
        <taxon>Verophasmatodea</taxon>
        <taxon>Anareolatae</taxon>
        <taxon>Phasmatidae</taxon>
        <taxon>Eurycanthinae</taxon>
        <taxon>Dryococelus</taxon>
    </lineage>
</organism>
<name>A0ABQ9GGW0_9NEOP</name>
<comment type="caution">
    <text evidence="2">The sequence shown here is derived from an EMBL/GenBank/DDBJ whole genome shotgun (WGS) entry which is preliminary data.</text>
</comment>
<proteinExistence type="predicted"/>
<dbReference type="EMBL" id="JARBHB010000012">
    <property type="protein sequence ID" value="KAJ8871251.1"/>
    <property type="molecule type" value="Genomic_DNA"/>
</dbReference>
<feature type="region of interest" description="Disordered" evidence="1">
    <location>
        <begin position="669"/>
        <end position="689"/>
    </location>
</feature>
<reference evidence="2 3" key="1">
    <citation type="submission" date="2023-02" db="EMBL/GenBank/DDBJ databases">
        <title>LHISI_Scaffold_Assembly.</title>
        <authorList>
            <person name="Stuart O.P."/>
            <person name="Cleave R."/>
            <person name="Magrath M.J.L."/>
            <person name="Mikheyev A.S."/>
        </authorList>
    </citation>
    <scope>NUCLEOTIDE SEQUENCE [LARGE SCALE GENOMIC DNA]</scope>
    <source>
        <strain evidence="2">Daus_M_001</strain>
        <tissue evidence="2">Leg muscle</tissue>
    </source>
</reference>
<accession>A0ABQ9GGW0</accession>